<evidence type="ECO:0000256" key="1">
    <source>
        <dbReference type="SAM" id="MobiDB-lite"/>
    </source>
</evidence>
<organism evidence="2 3">
    <name type="scientific">Devosia oryzisoli</name>
    <dbReference type="NCBI Taxonomy" id="2774138"/>
    <lineage>
        <taxon>Bacteria</taxon>
        <taxon>Pseudomonadati</taxon>
        <taxon>Pseudomonadota</taxon>
        <taxon>Alphaproteobacteria</taxon>
        <taxon>Hyphomicrobiales</taxon>
        <taxon>Devosiaceae</taxon>
        <taxon>Devosia</taxon>
    </lineage>
</organism>
<keyword evidence="3" id="KW-1185">Reference proteome</keyword>
<sequence>MANHDQKSKPAPLETNEGDQQDDNLDDRGRRPDGSEQDQPVDPAPERKSGSHE</sequence>
<dbReference type="AlphaFoldDB" id="A0A927FT26"/>
<comment type="caution">
    <text evidence="2">The sequence shown here is derived from an EMBL/GenBank/DDBJ whole genome shotgun (WGS) entry which is preliminary data.</text>
</comment>
<feature type="compositionally biased region" description="Acidic residues" evidence="1">
    <location>
        <begin position="16"/>
        <end position="25"/>
    </location>
</feature>
<dbReference type="EMBL" id="JACYFU010000001">
    <property type="protein sequence ID" value="MBD8064887.1"/>
    <property type="molecule type" value="Genomic_DNA"/>
</dbReference>
<dbReference type="Proteomes" id="UP000654108">
    <property type="component" value="Unassembled WGS sequence"/>
</dbReference>
<accession>A0A927FT26</accession>
<name>A0A927FT26_9HYPH</name>
<reference evidence="2" key="1">
    <citation type="submission" date="2020-09" db="EMBL/GenBank/DDBJ databases">
        <title>Genome seq and assembly of Devosia sp.</title>
        <authorList>
            <person name="Chhetri G."/>
        </authorList>
    </citation>
    <scope>NUCLEOTIDE SEQUENCE</scope>
    <source>
        <strain evidence="2">PTR5</strain>
    </source>
</reference>
<gene>
    <name evidence="2" type="ORF">IC608_05280</name>
</gene>
<protein>
    <submittedName>
        <fullName evidence="2">Uncharacterized protein</fullName>
    </submittedName>
</protein>
<proteinExistence type="predicted"/>
<evidence type="ECO:0000313" key="2">
    <source>
        <dbReference type="EMBL" id="MBD8064887.1"/>
    </source>
</evidence>
<feature type="region of interest" description="Disordered" evidence="1">
    <location>
        <begin position="1"/>
        <end position="53"/>
    </location>
</feature>
<evidence type="ECO:0000313" key="3">
    <source>
        <dbReference type="Proteomes" id="UP000654108"/>
    </source>
</evidence>
<feature type="compositionally biased region" description="Basic and acidic residues" evidence="1">
    <location>
        <begin position="44"/>
        <end position="53"/>
    </location>
</feature>
<dbReference type="RefSeq" id="WP_191773279.1">
    <property type="nucleotide sequence ID" value="NZ_JACYFU010000001.1"/>
</dbReference>